<protein>
    <submittedName>
        <fullName evidence="2">Uncharacterized protein</fullName>
    </submittedName>
</protein>
<organism evidence="2 3">
    <name type="scientific">Trypanosoma brucei gambiense (strain MHOM/CI/86/DAL972)</name>
    <dbReference type="NCBI Taxonomy" id="679716"/>
    <lineage>
        <taxon>Eukaryota</taxon>
        <taxon>Discoba</taxon>
        <taxon>Euglenozoa</taxon>
        <taxon>Kinetoplastea</taxon>
        <taxon>Metakinetoplastina</taxon>
        <taxon>Trypanosomatida</taxon>
        <taxon>Trypanosomatidae</taxon>
        <taxon>Trypanosoma</taxon>
    </lineage>
</organism>
<dbReference type="EMBL" id="FN554973">
    <property type="protein sequence ID" value="CBH15346.1"/>
    <property type="molecule type" value="Genomic_DNA"/>
</dbReference>
<evidence type="ECO:0000313" key="3">
    <source>
        <dbReference type="Proteomes" id="UP000002316"/>
    </source>
</evidence>
<dbReference type="GeneID" id="23865507"/>
<evidence type="ECO:0000313" key="2">
    <source>
        <dbReference type="EMBL" id="CBH15346.1"/>
    </source>
</evidence>
<accession>D0A252</accession>
<proteinExistence type="predicted"/>
<keyword evidence="1" id="KW-0812">Transmembrane</keyword>
<dbReference type="AlphaFoldDB" id="D0A252"/>
<evidence type="ECO:0000256" key="1">
    <source>
        <dbReference type="SAM" id="Phobius"/>
    </source>
</evidence>
<name>D0A252_TRYB9</name>
<keyword evidence="1" id="KW-1133">Transmembrane helix</keyword>
<keyword evidence="1" id="KW-0472">Membrane</keyword>
<reference evidence="3" key="1">
    <citation type="journal article" date="2010" name="PLoS Negl. Trop. Dis.">
        <title>The genome sequence of Trypanosoma brucei gambiense, causative agent of chronic human african trypanosomiasis.</title>
        <authorList>
            <person name="Jackson A.P."/>
            <person name="Sanders M."/>
            <person name="Berry A."/>
            <person name="McQuillan J."/>
            <person name="Aslett M.A."/>
            <person name="Quail M.A."/>
            <person name="Chukualim B."/>
            <person name="Capewell P."/>
            <person name="MacLeod A."/>
            <person name="Melville S.E."/>
            <person name="Gibson W."/>
            <person name="Barry J.D."/>
            <person name="Berriman M."/>
            <person name="Hertz-Fowler C."/>
        </authorList>
    </citation>
    <scope>NUCLEOTIDE SEQUENCE [LARGE SCALE GENOMIC DNA]</scope>
    <source>
        <strain evidence="3">MHOM/CI/86/DAL972</strain>
    </source>
</reference>
<dbReference type="Proteomes" id="UP000002316">
    <property type="component" value="Chromosome 10"/>
</dbReference>
<dbReference type="RefSeq" id="XP_011777610.1">
    <property type="nucleotide sequence ID" value="XM_011779308.1"/>
</dbReference>
<gene>
    <name evidence="2" type="ORF">TbgDal_X4310</name>
</gene>
<feature type="transmembrane region" description="Helical" evidence="1">
    <location>
        <begin position="67"/>
        <end position="86"/>
    </location>
</feature>
<dbReference type="KEGG" id="tbg:TbgDal_X4310"/>
<sequence>MPTNDAPEYTIYAERYSLISPSINKTNKTHTKKNSIVLISFFKKKEIRRANLCGNTHSRGEERRWEYIYIYIYIYICEFKVVYYYYYYYHHHHFICAFRNFQRNV</sequence>